<keyword evidence="2" id="KW-0732">Signal</keyword>
<accession>A0ABD1FTS2</accession>
<comment type="caution">
    <text evidence="3">The sequence shown here is derived from an EMBL/GenBank/DDBJ whole genome shotgun (WGS) entry which is preliminary data.</text>
</comment>
<protein>
    <submittedName>
        <fullName evidence="3">SWI/SNF complex subunit SWI3C-like isoform X2</fullName>
    </submittedName>
</protein>
<dbReference type="AlphaFoldDB" id="A0ABD1FTS2"/>
<gene>
    <name evidence="3" type="ORF">AAHA92_31321</name>
</gene>
<sequence length="517" mass="56548">MRNTTHPALSTSPFFVIAVAGLLLLAVAAQPLLRTRDPASVVVHDRLSWSSDAESRFPRRHSRSSSSVPSLVRKWETPKTTKLTKRSFSTTRRKKKKPPIRSSPTSTESPARKARASWRKQKRDNSVARKSKLKEYDDDILDDNDDDDDPDLDPPQNHLESEDDPQICSSYGTTQITGEKEDEKLVVGGLKLCEFPLSIKREINRPHSSVFRIVEFERAARYGDSIGLGQSGVPVLENISYGQLQALSAVPRDNPALLGVPSKETASGSGGGSYVITPPRIVAGSGVTKRLGSACHFHVVRVHSGPSIDNEDLTRIVRFLDHWGIINYCATPPKHEAPKDGTYLCEDLNNELCIPLSALKSIDSLIKFDKPKCRLKATDVYPELACQQEEDSDIDSAIREKLSKHQCNYCSRPIPAECYQPQKERHPLGPITPSSGEEGSRLTLQGPREISPPPASGVAAGHTLPSAEVAVVAPSSRRFSTALAATPTVQALSPFRGPAAAVLLLDAHRTIVVARFS</sequence>
<evidence type="ECO:0000256" key="1">
    <source>
        <dbReference type="SAM" id="MobiDB-lite"/>
    </source>
</evidence>
<evidence type="ECO:0000313" key="3">
    <source>
        <dbReference type="EMBL" id="KAL1535240.1"/>
    </source>
</evidence>
<proteinExistence type="predicted"/>
<evidence type="ECO:0000313" key="4">
    <source>
        <dbReference type="Proteomes" id="UP001567538"/>
    </source>
</evidence>
<organism evidence="3 4">
    <name type="scientific">Salvia divinorum</name>
    <name type="common">Maria pastora</name>
    <name type="synonym">Diviner's sage</name>
    <dbReference type="NCBI Taxonomy" id="28513"/>
    <lineage>
        <taxon>Eukaryota</taxon>
        <taxon>Viridiplantae</taxon>
        <taxon>Streptophyta</taxon>
        <taxon>Embryophyta</taxon>
        <taxon>Tracheophyta</taxon>
        <taxon>Spermatophyta</taxon>
        <taxon>Magnoliopsida</taxon>
        <taxon>eudicotyledons</taxon>
        <taxon>Gunneridae</taxon>
        <taxon>Pentapetalae</taxon>
        <taxon>asterids</taxon>
        <taxon>lamiids</taxon>
        <taxon>Lamiales</taxon>
        <taxon>Lamiaceae</taxon>
        <taxon>Nepetoideae</taxon>
        <taxon>Mentheae</taxon>
        <taxon>Salviinae</taxon>
        <taxon>Salvia</taxon>
        <taxon>Salvia subgen. Calosphace</taxon>
    </lineage>
</organism>
<keyword evidence="4" id="KW-1185">Reference proteome</keyword>
<evidence type="ECO:0000256" key="2">
    <source>
        <dbReference type="SAM" id="SignalP"/>
    </source>
</evidence>
<feature type="signal peptide" evidence="2">
    <location>
        <begin position="1"/>
        <end position="29"/>
    </location>
</feature>
<name>A0ABD1FTS2_SALDI</name>
<feature type="chain" id="PRO_5044833904" evidence="2">
    <location>
        <begin position="30"/>
        <end position="517"/>
    </location>
</feature>
<dbReference type="EMBL" id="JBEAFC010000012">
    <property type="protein sequence ID" value="KAL1535240.1"/>
    <property type="molecule type" value="Genomic_DNA"/>
</dbReference>
<dbReference type="Proteomes" id="UP001567538">
    <property type="component" value="Unassembled WGS sequence"/>
</dbReference>
<feature type="compositionally biased region" description="Basic residues" evidence="1">
    <location>
        <begin position="112"/>
        <end position="122"/>
    </location>
</feature>
<feature type="compositionally biased region" description="Acidic residues" evidence="1">
    <location>
        <begin position="136"/>
        <end position="152"/>
    </location>
</feature>
<feature type="region of interest" description="Disordered" evidence="1">
    <location>
        <begin position="421"/>
        <end position="445"/>
    </location>
</feature>
<reference evidence="3 4" key="1">
    <citation type="submission" date="2024-06" db="EMBL/GenBank/DDBJ databases">
        <title>A chromosome level genome sequence of Diviner's sage (Salvia divinorum).</title>
        <authorList>
            <person name="Ford S.A."/>
            <person name="Ro D.-K."/>
            <person name="Ness R.W."/>
            <person name="Phillips M.A."/>
        </authorList>
    </citation>
    <scope>NUCLEOTIDE SEQUENCE [LARGE SCALE GENOMIC DNA]</scope>
    <source>
        <strain evidence="3">SAF-2024a</strain>
        <tissue evidence="3">Leaf</tissue>
    </source>
</reference>
<feature type="region of interest" description="Disordered" evidence="1">
    <location>
        <begin position="52"/>
        <end position="172"/>
    </location>
</feature>